<dbReference type="GO" id="GO:0006352">
    <property type="term" value="P:DNA-templated transcription initiation"/>
    <property type="evidence" value="ECO:0007669"/>
    <property type="project" value="InterPro"/>
</dbReference>
<evidence type="ECO:0000259" key="10">
    <source>
        <dbReference type="Pfam" id="PF04552"/>
    </source>
</evidence>
<protein>
    <recommendedName>
        <fullName evidence="9">RNA polymerase sigma-54 factor</fullName>
    </recommendedName>
</protein>
<dbReference type="GO" id="GO:0000428">
    <property type="term" value="C:DNA-directed RNA polymerase complex"/>
    <property type="evidence" value="ECO:0007669"/>
    <property type="project" value="UniProtKB-KW"/>
</dbReference>
<comment type="caution">
    <text evidence="12">The sequence shown here is derived from an EMBL/GenBank/DDBJ whole genome shotgun (WGS) entry which is preliminary data.</text>
</comment>
<gene>
    <name evidence="12" type="ORF">SAMN04487940_102237</name>
</gene>
<dbReference type="GeneID" id="80817100"/>
<dbReference type="AlphaFoldDB" id="A0A975ZM30"/>
<proteinExistence type="inferred from homology"/>
<comment type="function">
    <text evidence="9">Sigma factors are initiation factors that promote the attachment of RNA polymerase to specific initiation sites and are then released.</text>
</comment>
<keyword evidence="13" id="KW-1185">Reference proteome</keyword>
<evidence type="ECO:0000256" key="8">
    <source>
        <dbReference type="ARBA" id="ARBA00023163"/>
    </source>
</evidence>
<evidence type="ECO:0000313" key="13">
    <source>
        <dbReference type="Proteomes" id="UP000182932"/>
    </source>
</evidence>
<dbReference type="EMBL" id="FNYY01000002">
    <property type="protein sequence ID" value="SEI86748.1"/>
    <property type="molecule type" value="Genomic_DNA"/>
</dbReference>
<dbReference type="Gene3D" id="1.10.10.60">
    <property type="entry name" value="Homeodomain-like"/>
    <property type="match status" value="1"/>
</dbReference>
<dbReference type="PIRSF" id="PIRSF000774">
    <property type="entry name" value="RpoN"/>
    <property type="match status" value="1"/>
</dbReference>
<reference evidence="12 13" key="1">
    <citation type="submission" date="2016-10" db="EMBL/GenBank/DDBJ databases">
        <authorList>
            <person name="Varghese N."/>
            <person name="Submissions S."/>
        </authorList>
    </citation>
    <scope>NUCLEOTIDE SEQUENCE [LARGE SCALE GENOMIC DNA]</scope>
    <source>
        <strain evidence="12 13">FF3</strain>
    </source>
</reference>
<feature type="domain" description="RNA polymerase sigma factor 54 core-binding" evidence="11">
    <location>
        <begin position="64"/>
        <end position="246"/>
    </location>
</feature>
<accession>A0A975ZM30</accession>
<dbReference type="PRINTS" id="PR00045">
    <property type="entry name" value="SIGMA54FCT"/>
</dbReference>
<sequence length="412" mass="43814">MRPGLHLRARQSQVFRLGQVVRLLQMSAAELDAHLAEAARDNPMLVLRPRPLAPGATDVLEMAAVAEANSLYDHVFRELTGLIGQGGLMARVITALVAELEPSGWLGRGVDEIAEGLGLGQDLIAAALRLVQKRVEPAGLFARDLQECLRLQLEERDRMSAAMRLVLSHLPVLETGGPAGLVAATGLAAETVQACLAELRQLDPKPGSGFSSDPTLMREPDVRLTPTGDGWEIEFLSSLQEDVAISGVPRGTGAETRAALARARALKQALAIRRSALRQVVGEIVARQGAFFRDGPAALAPMTMSEIAAETGFHLSTVSRVLNGLLIEGPNGITAARTLFGGAASAAATQSKPAVQARLRALLAGENPRQPLSDRRLTALLEGEGIAISRRVVANYRREIGVPAAAKRRLRA</sequence>
<dbReference type="GO" id="GO:0001216">
    <property type="term" value="F:DNA-binding transcription activator activity"/>
    <property type="evidence" value="ECO:0007669"/>
    <property type="project" value="InterPro"/>
</dbReference>
<keyword evidence="2 9" id="KW-0240">DNA-directed RNA polymerase</keyword>
<keyword evidence="4 9" id="KW-0548">Nucleotidyltransferase</keyword>
<dbReference type="InterPro" id="IPR000394">
    <property type="entry name" value="RNA_pol_sigma_54"/>
</dbReference>
<keyword evidence="7 9" id="KW-0238">DNA-binding</keyword>
<evidence type="ECO:0000256" key="5">
    <source>
        <dbReference type="ARBA" id="ARBA00023015"/>
    </source>
</evidence>
<dbReference type="RefSeq" id="WP_074835136.1">
    <property type="nucleotide sequence ID" value="NZ_CATMKJ010000001.1"/>
</dbReference>
<comment type="similarity">
    <text evidence="1 9">Belongs to the sigma-54 factor family.</text>
</comment>
<evidence type="ECO:0000256" key="9">
    <source>
        <dbReference type="PIRNR" id="PIRNR000774"/>
    </source>
</evidence>
<evidence type="ECO:0000256" key="3">
    <source>
        <dbReference type="ARBA" id="ARBA00022679"/>
    </source>
</evidence>
<dbReference type="Pfam" id="PF04963">
    <property type="entry name" value="Sigma54_CBD"/>
    <property type="match status" value="1"/>
</dbReference>
<evidence type="ECO:0000259" key="11">
    <source>
        <dbReference type="Pfam" id="PF04963"/>
    </source>
</evidence>
<dbReference type="Proteomes" id="UP000182932">
    <property type="component" value="Unassembled WGS sequence"/>
</dbReference>
<dbReference type="GO" id="GO:0016987">
    <property type="term" value="F:sigma factor activity"/>
    <property type="evidence" value="ECO:0007669"/>
    <property type="project" value="UniProtKB-KW"/>
</dbReference>
<dbReference type="GO" id="GO:0016779">
    <property type="term" value="F:nucleotidyltransferase activity"/>
    <property type="evidence" value="ECO:0007669"/>
    <property type="project" value="UniProtKB-KW"/>
</dbReference>
<keyword evidence="5 9" id="KW-0805">Transcription regulation</keyword>
<evidence type="ECO:0000256" key="1">
    <source>
        <dbReference type="ARBA" id="ARBA00008798"/>
    </source>
</evidence>
<evidence type="ECO:0000313" key="12">
    <source>
        <dbReference type="EMBL" id="SEI86748.1"/>
    </source>
</evidence>
<dbReference type="GO" id="GO:0003677">
    <property type="term" value="F:DNA binding"/>
    <property type="evidence" value="ECO:0007669"/>
    <property type="project" value="UniProtKB-KW"/>
</dbReference>
<dbReference type="PROSITE" id="PS00717">
    <property type="entry name" value="SIGMA54_1"/>
    <property type="match status" value="1"/>
</dbReference>
<dbReference type="PROSITE" id="PS50044">
    <property type="entry name" value="SIGMA54_3"/>
    <property type="match status" value="1"/>
</dbReference>
<name>A0A975ZM30_9RHOB</name>
<keyword evidence="6 9" id="KW-0731">Sigma factor</keyword>
<evidence type="ECO:0000256" key="4">
    <source>
        <dbReference type="ARBA" id="ARBA00022695"/>
    </source>
</evidence>
<dbReference type="Pfam" id="PF04552">
    <property type="entry name" value="Sigma54_DBD"/>
    <property type="match status" value="1"/>
</dbReference>
<evidence type="ECO:0000256" key="2">
    <source>
        <dbReference type="ARBA" id="ARBA00022478"/>
    </source>
</evidence>
<evidence type="ECO:0000256" key="6">
    <source>
        <dbReference type="ARBA" id="ARBA00023082"/>
    </source>
</evidence>
<keyword evidence="8 9" id="KW-0804">Transcription</keyword>
<organism evidence="12 13">
    <name type="scientific">Marinovum algicola</name>
    <dbReference type="NCBI Taxonomy" id="42444"/>
    <lineage>
        <taxon>Bacteria</taxon>
        <taxon>Pseudomonadati</taxon>
        <taxon>Pseudomonadota</taxon>
        <taxon>Alphaproteobacteria</taxon>
        <taxon>Rhodobacterales</taxon>
        <taxon>Roseobacteraceae</taxon>
        <taxon>Marinovum</taxon>
    </lineage>
</organism>
<keyword evidence="3 9" id="KW-0808">Transferase</keyword>
<dbReference type="PANTHER" id="PTHR32248:SF4">
    <property type="entry name" value="RNA POLYMERASE SIGMA-54 FACTOR"/>
    <property type="match status" value="1"/>
</dbReference>
<dbReference type="InterPro" id="IPR007046">
    <property type="entry name" value="RNA_pol_sigma_54_core-bd"/>
</dbReference>
<dbReference type="PANTHER" id="PTHR32248">
    <property type="entry name" value="RNA POLYMERASE SIGMA-54 FACTOR"/>
    <property type="match status" value="1"/>
</dbReference>
<dbReference type="Pfam" id="PF00309">
    <property type="entry name" value="Sigma54_AID"/>
    <property type="match status" value="1"/>
</dbReference>
<feature type="domain" description="RNA polymerase sigma factor 54 DNA-binding" evidence="10">
    <location>
        <begin position="256"/>
        <end position="409"/>
    </location>
</feature>
<evidence type="ECO:0000256" key="7">
    <source>
        <dbReference type="ARBA" id="ARBA00023125"/>
    </source>
</evidence>
<dbReference type="InterPro" id="IPR007634">
    <property type="entry name" value="RNA_pol_sigma_54_DNA-bd"/>
</dbReference>